<dbReference type="CDD" id="cd06193">
    <property type="entry name" value="siderophore_interacting"/>
    <property type="match status" value="1"/>
</dbReference>
<dbReference type="RefSeq" id="WP_105716625.1">
    <property type="nucleotide sequence ID" value="NZ_PVBQ01000005.1"/>
</dbReference>
<dbReference type="PANTHER" id="PTHR30157:SF0">
    <property type="entry name" value="NADPH-DEPENDENT FERRIC-CHELATE REDUCTASE"/>
    <property type="match status" value="1"/>
</dbReference>
<dbReference type="AlphaFoldDB" id="A0A2S9J5C2"/>
<protein>
    <submittedName>
        <fullName evidence="3">NADPH-dependent ferric siderophore reductase</fullName>
    </submittedName>
</protein>
<dbReference type="InterPro" id="IPR039374">
    <property type="entry name" value="SIP_fam"/>
</dbReference>
<dbReference type="Proteomes" id="UP000239711">
    <property type="component" value="Unassembled WGS sequence"/>
</dbReference>
<dbReference type="PANTHER" id="PTHR30157">
    <property type="entry name" value="FERRIC REDUCTASE, NADPH-DEPENDENT"/>
    <property type="match status" value="1"/>
</dbReference>
<dbReference type="EMBL" id="PVBQ01000005">
    <property type="protein sequence ID" value="PRD47998.1"/>
    <property type="molecule type" value="Genomic_DNA"/>
</dbReference>
<dbReference type="SUPFAM" id="SSF63380">
    <property type="entry name" value="Riboflavin synthase domain-like"/>
    <property type="match status" value="1"/>
</dbReference>
<dbReference type="InterPro" id="IPR017927">
    <property type="entry name" value="FAD-bd_FR_type"/>
</dbReference>
<comment type="caution">
    <text evidence="3">The sequence shown here is derived from an EMBL/GenBank/DDBJ whole genome shotgun (WGS) entry which is preliminary data.</text>
</comment>
<dbReference type="InterPro" id="IPR013113">
    <property type="entry name" value="SIP_FAD-bd"/>
</dbReference>
<evidence type="ECO:0000259" key="2">
    <source>
        <dbReference type="PROSITE" id="PS51384"/>
    </source>
</evidence>
<keyword evidence="4" id="KW-1185">Reference proteome</keyword>
<dbReference type="Gene3D" id="3.40.50.80">
    <property type="entry name" value="Nucleotide-binding domain of ferredoxin-NADP reductase (FNR) module"/>
    <property type="match status" value="1"/>
</dbReference>
<proteinExistence type="inferred from homology"/>
<feature type="domain" description="FAD-binding FR-type" evidence="2">
    <location>
        <begin position="6"/>
        <end position="136"/>
    </location>
</feature>
<organism evidence="3 4">
    <name type="scientific">Sphingobacterium haloxyli</name>
    <dbReference type="NCBI Taxonomy" id="2100533"/>
    <lineage>
        <taxon>Bacteria</taxon>
        <taxon>Pseudomonadati</taxon>
        <taxon>Bacteroidota</taxon>
        <taxon>Sphingobacteriia</taxon>
        <taxon>Sphingobacteriales</taxon>
        <taxon>Sphingobacteriaceae</taxon>
        <taxon>Sphingobacterium</taxon>
    </lineage>
</organism>
<sequence length="271" mass="30456">MAKLAAGQIIVSVTKKEMITPHFIRVYLQGKGVEQFKRTTVGDNNKLLIPPGGVKQVHFPTFNAEKREWNHPPKAVAPAVRTYTHRGIDVAKQELVVDFVNHGETGPASKWALHAQAGDQLGVMMRTEPRELYPPADWYLLVGDATAIPVLSAILETLPADKKGVCIIEVHGKDDEQLLPTDADIEFIWLHNASPQNGSELADFVRSIAIPETTKFGYVAAEFSSVKQIRSYLRVEKKWQQKELYAYSYWKSGMSEDKSQSDRQVEKNTIR</sequence>
<evidence type="ECO:0000313" key="4">
    <source>
        <dbReference type="Proteomes" id="UP000239711"/>
    </source>
</evidence>
<dbReference type="InterPro" id="IPR007037">
    <property type="entry name" value="SIP_rossman_dom"/>
</dbReference>
<evidence type="ECO:0000313" key="3">
    <source>
        <dbReference type="EMBL" id="PRD47998.1"/>
    </source>
</evidence>
<dbReference type="InterPro" id="IPR017938">
    <property type="entry name" value="Riboflavin_synthase-like_b-brl"/>
</dbReference>
<name>A0A2S9J5C2_9SPHI</name>
<dbReference type="GO" id="GO:0016491">
    <property type="term" value="F:oxidoreductase activity"/>
    <property type="evidence" value="ECO:0007669"/>
    <property type="project" value="InterPro"/>
</dbReference>
<dbReference type="PROSITE" id="PS51384">
    <property type="entry name" value="FAD_FR"/>
    <property type="match status" value="1"/>
</dbReference>
<dbReference type="InterPro" id="IPR039261">
    <property type="entry name" value="FNR_nucleotide-bd"/>
</dbReference>
<evidence type="ECO:0000256" key="1">
    <source>
        <dbReference type="ARBA" id="ARBA00035644"/>
    </source>
</evidence>
<dbReference type="OrthoDB" id="9814826at2"/>
<gene>
    <name evidence="3" type="ORF">C5745_07695</name>
</gene>
<reference evidence="3 4" key="1">
    <citation type="submission" date="2018-02" db="EMBL/GenBank/DDBJ databases">
        <title>The draft genome of Sphingobacterium sp. 5JN-11.</title>
        <authorList>
            <person name="Liu L."/>
            <person name="Li L."/>
            <person name="Liang L."/>
            <person name="Zhang X."/>
            <person name="Wang T."/>
        </authorList>
    </citation>
    <scope>NUCLEOTIDE SEQUENCE [LARGE SCALE GENOMIC DNA]</scope>
    <source>
        <strain evidence="3 4">5JN-11</strain>
    </source>
</reference>
<dbReference type="Pfam" id="PF08021">
    <property type="entry name" value="FAD_binding_9"/>
    <property type="match status" value="1"/>
</dbReference>
<accession>A0A2S9J5C2</accession>
<dbReference type="Pfam" id="PF04954">
    <property type="entry name" value="SIP"/>
    <property type="match status" value="1"/>
</dbReference>
<dbReference type="Gene3D" id="2.40.30.10">
    <property type="entry name" value="Translation factors"/>
    <property type="match status" value="1"/>
</dbReference>
<comment type="similarity">
    <text evidence="1">Belongs to the SIP oxidoreductase family.</text>
</comment>